<keyword evidence="1" id="KW-0812">Transmembrane</keyword>
<dbReference type="Proteomes" id="UP000246171">
    <property type="component" value="Unassembled WGS sequence"/>
</dbReference>
<gene>
    <name evidence="2" type="ORF">BO83DRAFT_100050</name>
</gene>
<dbReference type="GeneID" id="37047811"/>
<protein>
    <submittedName>
        <fullName evidence="2">Uncharacterized protein</fullName>
    </submittedName>
</protein>
<sequence length="99" mass="11519">MKVNMPQIYCICTSNPPKLTLPYTTYKKNRQERKASFCCKADCMYLKTSLSALFSHLFLPFQARQTDSHTPFVALFFHSFILITFSSFSLFGVRWVRSS</sequence>
<dbReference type="RefSeq" id="XP_025385524.1">
    <property type="nucleotide sequence ID" value="XM_025525849.1"/>
</dbReference>
<evidence type="ECO:0000256" key="1">
    <source>
        <dbReference type="SAM" id="Phobius"/>
    </source>
</evidence>
<dbReference type="VEuPathDB" id="FungiDB:BO83DRAFT_100050"/>
<evidence type="ECO:0000313" key="3">
    <source>
        <dbReference type="Proteomes" id="UP000246171"/>
    </source>
</evidence>
<name>A0A317V5G0_ASPEC</name>
<keyword evidence="1" id="KW-1133">Transmembrane helix</keyword>
<feature type="transmembrane region" description="Helical" evidence="1">
    <location>
        <begin position="37"/>
        <end position="59"/>
    </location>
</feature>
<feature type="transmembrane region" description="Helical" evidence="1">
    <location>
        <begin position="71"/>
        <end position="93"/>
    </location>
</feature>
<dbReference type="EMBL" id="MSFU01000022">
    <property type="protein sequence ID" value="PWY67430.1"/>
    <property type="molecule type" value="Genomic_DNA"/>
</dbReference>
<keyword evidence="1" id="KW-0472">Membrane</keyword>
<proteinExistence type="predicted"/>
<organism evidence="2 3">
    <name type="scientific">Aspergillus eucalypticola (strain CBS 122712 / IBT 29274)</name>
    <dbReference type="NCBI Taxonomy" id="1448314"/>
    <lineage>
        <taxon>Eukaryota</taxon>
        <taxon>Fungi</taxon>
        <taxon>Dikarya</taxon>
        <taxon>Ascomycota</taxon>
        <taxon>Pezizomycotina</taxon>
        <taxon>Eurotiomycetes</taxon>
        <taxon>Eurotiomycetidae</taxon>
        <taxon>Eurotiales</taxon>
        <taxon>Aspergillaceae</taxon>
        <taxon>Aspergillus</taxon>
        <taxon>Aspergillus subgen. Circumdati</taxon>
    </lineage>
</organism>
<keyword evidence="3" id="KW-1185">Reference proteome</keyword>
<dbReference type="AlphaFoldDB" id="A0A317V5G0"/>
<comment type="caution">
    <text evidence="2">The sequence shown here is derived from an EMBL/GenBank/DDBJ whole genome shotgun (WGS) entry which is preliminary data.</text>
</comment>
<accession>A0A317V5G0</accession>
<reference evidence="2" key="1">
    <citation type="submission" date="2016-12" db="EMBL/GenBank/DDBJ databases">
        <title>The genomes of Aspergillus section Nigri reveals drivers in fungal speciation.</title>
        <authorList>
            <consortium name="DOE Joint Genome Institute"/>
            <person name="Vesth T.C."/>
            <person name="Nybo J."/>
            <person name="Theobald S."/>
            <person name="Brandl J."/>
            <person name="Frisvad J.C."/>
            <person name="Nielsen K.F."/>
            <person name="Lyhne E.K."/>
            <person name="Kogle M.E."/>
            <person name="Kuo A."/>
            <person name="Riley R."/>
            <person name="Clum A."/>
            <person name="Nolan M."/>
            <person name="Lipzen A."/>
            <person name="Salamov A."/>
            <person name="Henrissat B."/>
            <person name="Wiebenga A."/>
            <person name="De vries R.P."/>
            <person name="Grigoriev I.V."/>
            <person name="Mortensen U.H."/>
            <person name="Andersen M.R."/>
            <person name="Baker S.E."/>
        </authorList>
    </citation>
    <scope>NUCLEOTIDE SEQUENCE</scope>
    <source>
        <strain evidence="2">CBS 122712</strain>
    </source>
</reference>
<dbReference type="OrthoDB" id="10596742at2759"/>
<evidence type="ECO:0000313" key="2">
    <source>
        <dbReference type="EMBL" id="PWY67430.1"/>
    </source>
</evidence>